<keyword evidence="1" id="KW-0732">Signal</keyword>
<dbReference type="SUPFAM" id="SSF52821">
    <property type="entry name" value="Rhodanese/Cell cycle control phosphatase"/>
    <property type="match status" value="1"/>
</dbReference>
<dbReference type="Gene3D" id="3.40.250.10">
    <property type="entry name" value="Rhodanese-like domain"/>
    <property type="match status" value="1"/>
</dbReference>
<sequence>MQPRSLFAIFACVLILATAIPQAASAGDFKYMTPDQVKEMIDSKTPMHIVDIQVEEEFDDHHLADAMATYSYPVKSQEDTDKIDVIIDELKADTTPVVVVCPRGKGGAERCYNYLAKQGVEEERIFILEGGQGGWPFDDYVESK</sequence>
<evidence type="ECO:0000259" key="2">
    <source>
        <dbReference type="PROSITE" id="PS50206"/>
    </source>
</evidence>
<dbReference type="CDD" id="cd00158">
    <property type="entry name" value="RHOD"/>
    <property type="match status" value="1"/>
</dbReference>
<dbReference type="InterPro" id="IPR036873">
    <property type="entry name" value="Rhodanese-like_dom_sf"/>
</dbReference>
<protein>
    <submittedName>
        <fullName evidence="3">Rhodanese-like domain-containing protein</fullName>
    </submittedName>
</protein>
<dbReference type="AlphaFoldDB" id="A0A6P1ZDK4"/>
<dbReference type="OrthoDB" id="9800872at2"/>
<evidence type="ECO:0000313" key="3">
    <source>
        <dbReference type="EMBL" id="TVM31519.1"/>
    </source>
</evidence>
<organism evidence="3 4">
    <name type="scientific">Oceanidesulfovibrio marinus</name>
    <dbReference type="NCBI Taxonomy" id="370038"/>
    <lineage>
        <taxon>Bacteria</taxon>
        <taxon>Pseudomonadati</taxon>
        <taxon>Thermodesulfobacteriota</taxon>
        <taxon>Desulfovibrionia</taxon>
        <taxon>Desulfovibrionales</taxon>
        <taxon>Desulfovibrionaceae</taxon>
        <taxon>Oceanidesulfovibrio</taxon>
    </lineage>
</organism>
<proteinExistence type="predicted"/>
<evidence type="ECO:0000256" key="1">
    <source>
        <dbReference type="SAM" id="SignalP"/>
    </source>
</evidence>
<accession>A0A6P1ZDK4</accession>
<dbReference type="EMBL" id="QMIF01000015">
    <property type="protein sequence ID" value="TVM31519.1"/>
    <property type="molecule type" value="Genomic_DNA"/>
</dbReference>
<reference evidence="3 4" key="1">
    <citation type="submission" date="2018-06" db="EMBL/GenBank/DDBJ databases">
        <title>Complete genome of Desulfovibrio marinus P48SEP.</title>
        <authorList>
            <person name="Crispim J.S."/>
            <person name="Vidigal P.M.P."/>
            <person name="Silva L.C.F."/>
            <person name="Araujo L.C."/>
            <person name="Laguardia C.N."/>
            <person name="Dias R.S."/>
            <person name="Sousa M.P."/>
            <person name="Paula S.O."/>
            <person name="Silva C."/>
        </authorList>
    </citation>
    <scope>NUCLEOTIDE SEQUENCE [LARGE SCALE GENOMIC DNA]</scope>
    <source>
        <strain evidence="3 4">P48SEP</strain>
    </source>
</reference>
<gene>
    <name evidence="3" type="ORF">DQK91_17785</name>
</gene>
<feature type="chain" id="PRO_5027098135" evidence="1">
    <location>
        <begin position="27"/>
        <end position="144"/>
    </location>
</feature>
<feature type="domain" description="Rhodanese" evidence="2">
    <location>
        <begin position="95"/>
        <end position="144"/>
    </location>
</feature>
<dbReference type="InterPro" id="IPR001763">
    <property type="entry name" value="Rhodanese-like_dom"/>
</dbReference>
<feature type="signal peptide" evidence="1">
    <location>
        <begin position="1"/>
        <end position="26"/>
    </location>
</feature>
<dbReference type="PROSITE" id="PS50206">
    <property type="entry name" value="RHODANESE_3"/>
    <property type="match status" value="1"/>
</dbReference>
<dbReference type="RefSeq" id="WP_144306751.1">
    <property type="nucleotide sequence ID" value="NZ_QMIF01000015.1"/>
</dbReference>
<dbReference type="Pfam" id="PF00581">
    <property type="entry name" value="Rhodanese"/>
    <property type="match status" value="1"/>
</dbReference>
<comment type="caution">
    <text evidence="3">The sequence shown here is derived from an EMBL/GenBank/DDBJ whole genome shotgun (WGS) entry which is preliminary data.</text>
</comment>
<name>A0A6P1ZDK4_9BACT</name>
<evidence type="ECO:0000313" key="4">
    <source>
        <dbReference type="Proteomes" id="UP000434052"/>
    </source>
</evidence>
<dbReference type="Proteomes" id="UP000434052">
    <property type="component" value="Unassembled WGS sequence"/>
</dbReference>